<evidence type="ECO:0000256" key="1">
    <source>
        <dbReference type="SAM" id="MobiDB-lite"/>
    </source>
</evidence>
<gene>
    <name evidence="2" type="ORF">CWATWH8502_2706</name>
</gene>
<name>T2IB07_CROWT</name>
<feature type="region of interest" description="Disordered" evidence="1">
    <location>
        <begin position="1"/>
        <end position="21"/>
    </location>
</feature>
<dbReference type="EMBL" id="CAQK01000277">
    <property type="protein sequence ID" value="CCQ50278.1"/>
    <property type="molecule type" value="Genomic_DNA"/>
</dbReference>
<comment type="caution">
    <text evidence="2">The sequence shown here is derived from an EMBL/GenBank/DDBJ whole genome shotgun (WGS) entry which is preliminary data.</text>
</comment>
<reference evidence="2 3" key="2">
    <citation type="submission" date="2013-09" db="EMBL/GenBank/DDBJ databases">
        <title>Whole genome comparison of six Crocosphaera watsonii strains with differing phenotypes.</title>
        <authorList>
            <person name="Bench S.R."/>
            <person name="Heller P."/>
            <person name="Frank I."/>
            <person name="Arciniega M."/>
            <person name="Shilova I.N."/>
            <person name="Zehr J.P."/>
        </authorList>
    </citation>
    <scope>NUCLEOTIDE SEQUENCE [LARGE SCALE GENOMIC DNA]</scope>
    <source>
        <strain evidence="2 3">WH 8502</strain>
    </source>
</reference>
<dbReference type="Proteomes" id="UP000018348">
    <property type="component" value="Unassembled WGS sequence"/>
</dbReference>
<dbReference type="AlphaFoldDB" id="T2IB07"/>
<organism evidence="2 3">
    <name type="scientific">Crocosphaera watsonii WH 8502</name>
    <dbReference type="NCBI Taxonomy" id="423474"/>
    <lineage>
        <taxon>Bacteria</taxon>
        <taxon>Bacillati</taxon>
        <taxon>Cyanobacteriota</taxon>
        <taxon>Cyanophyceae</taxon>
        <taxon>Oscillatoriophycideae</taxon>
        <taxon>Chroococcales</taxon>
        <taxon>Aphanothecaceae</taxon>
        <taxon>Crocosphaera</taxon>
    </lineage>
</organism>
<reference evidence="2 3" key="1">
    <citation type="submission" date="2013-01" db="EMBL/GenBank/DDBJ databases">
        <authorList>
            <person name="Bench S."/>
        </authorList>
    </citation>
    <scope>NUCLEOTIDE SEQUENCE [LARGE SCALE GENOMIC DNA]</scope>
    <source>
        <strain evidence="2 3">WH 8502</strain>
    </source>
</reference>
<protein>
    <submittedName>
        <fullName evidence="2">Uncharacterized protein</fullName>
    </submittedName>
</protein>
<proteinExistence type="predicted"/>
<sequence length="42" mass="4545">MRPKAMQRGLGGSHQGATASRRAGLEPLIFRSIYPSSIDFSP</sequence>
<accession>T2IB07</accession>
<evidence type="ECO:0000313" key="2">
    <source>
        <dbReference type="EMBL" id="CCQ50278.1"/>
    </source>
</evidence>
<evidence type="ECO:0000313" key="3">
    <source>
        <dbReference type="Proteomes" id="UP000018348"/>
    </source>
</evidence>